<name>A0A417YS03_9BACI</name>
<comment type="caution">
    <text evidence="3">The sequence shown here is derived from an EMBL/GenBank/DDBJ whole genome shotgun (WGS) entry which is preliminary data.</text>
</comment>
<dbReference type="InterPro" id="IPR050300">
    <property type="entry name" value="GDXG_lipolytic_enzyme"/>
</dbReference>
<dbReference type="RefSeq" id="WP_118921781.1">
    <property type="nucleotide sequence ID" value="NZ_QWEG01000009.1"/>
</dbReference>
<dbReference type="InterPro" id="IPR029058">
    <property type="entry name" value="AB_hydrolase_fold"/>
</dbReference>
<dbReference type="OrthoDB" id="9815425at2"/>
<evidence type="ECO:0000313" key="4">
    <source>
        <dbReference type="Proteomes" id="UP000284416"/>
    </source>
</evidence>
<dbReference type="Gene3D" id="3.40.50.1820">
    <property type="entry name" value="alpha/beta hydrolase"/>
    <property type="match status" value="1"/>
</dbReference>
<accession>A0A417YS03</accession>
<dbReference type="EMBL" id="QWEG01000009">
    <property type="protein sequence ID" value="RHW38078.1"/>
    <property type="molecule type" value="Genomic_DNA"/>
</dbReference>
<feature type="domain" description="BD-FAE-like" evidence="2">
    <location>
        <begin position="24"/>
        <end position="245"/>
    </location>
</feature>
<gene>
    <name evidence="3" type="ORF">D1B31_14970</name>
</gene>
<proteinExistence type="predicted"/>
<organism evidence="3 4">
    <name type="scientific">Neobacillus notoginsengisoli</name>
    <dbReference type="NCBI Taxonomy" id="1578198"/>
    <lineage>
        <taxon>Bacteria</taxon>
        <taxon>Bacillati</taxon>
        <taxon>Bacillota</taxon>
        <taxon>Bacilli</taxon>
        <taxon>Bacillales</taxon>
        <taxon>Bacillaceae</taxon>
        <taxon>Neobacillus</taxon>
    </lineage>
</organism>
<dbReference type="AlphaFoldDB" id="A0A417YS03"/>
<evidence type="ECO:0000259" key="2">
    <source>
        <dbReference type="Pfam" id="PF20434"/>
    </source>
</evidence>
<protein>
    <submittedName>
        <fullName evidence="3">Alpha/beta hydrolase</fullName>
    </submittedName>
</protein>
<dbReference type="Pfam" id="PF20434">
    <property type="entry name" value="BD-FAE"/>
    <property type="match status" value="1"/>
</dbReference>
<keyword evidence="4" id="KW-1185">Reference proteome</keyword>
<dbReference type="GO" id="GO:0016787">
    <property type="term" value="F:hydrolase activity"/>
    <property type="evidence" value="ECO:0007669"/>
    <property type="project" value="UniProtKB-KW"/>
</dbReference>
<keyword evidence="1 3" id="KW-0378">Hydrolase</keyword>
<dbReference type="PANTHER" id="PTHR48081">
    <property type="entry name" value="AB HYDROLASE SUPERFAMILY PROTEIN C4A8.06C"/>
    <property type="match status" value="1"/>
</dbReference>
<reference evidence="3 4" key="1">
    <citation type="journal article" date="2017" name="Int. J. Syst. Evol. Microbiol.">
        <title>Bacillus notoginsengisoli sp. nov., a novel bacterium isolated from the rhizosphere of Panax notoginseng.</title>
        <authorList>
            <person name="Zhang M.Y."/>
            <person name="Cheng J."/>
            <person name="Cai Y."/>
            <person name="Zhang T.Y."/>
            <person name="Wu Y.Y."/>
            <person name="Manikprabhu D."/>
            <person name="Li W.J."/>
            <person name="Zhang Y.X."/>
        </authorList>
    </citation>
    <scope>NUCLEOTIDE SEQUENCE [LARGE SCALE GENOMIC DNA]</scope>
    <source>
        <strain evidence="3 4">JCM 30743</strain>
    </source>
</reference>
<sequence>MKKTIVYKQAGSHEIKADFYGVEARNAPVLMYIHGGGLIFGSRDDMKEEQIKLYNEAGFAVFSIDYRLAPETKIADIKLDVEDAFLWLKTKGSELFQIDPERIFISGGSAGGYLSLLSGTFETKPKGIISFYGYGDIIDRWATESSAYFRAMSSVPKELVDMLIKKEPLSEGPINQRFGIYLYGRQTGSWIEDMTGYDPILQRDLVKKWSPYWNVSADFPPTLLLHGTKDDDVPYEESVKMAKALTEAGVPNKLITIPGGVHVFDENMDDPAVKDAFNEVISFLHSLS</sequence>
<dbReference type="InterPro" id="IPR049492">
    <property type="entry name" value="BD-FAE-like_dom"/>
</dbReference>
<evidence type="ECO:0000313" key="3">
    <source>
        <dbReference type="EMBL" id="RHW38078.1"/>
    </source>
</evidence>
<dbReference type="SUPFAM" id="SSF53474">
    <property type="entry name" value="alpha/beta-Hydrolases"/>
    <property type="match status" value="1"/>
</dbReference>
<dbReference type="Proteomes" id="UP000284416">
    <property type="component" value="Unassembled WGS sequence"/>
</dbReference>
<evidence type="ECO:0000256" key="1">
    <source>
        <dbReference type="ARBA" id="ARBA00022801"/>
    </source>
</evidence>